<feature type="modified residue" description="4-aspartylphosphate" evidence="5">
    <location>
        <position position="59"/>
    </location>
</feature>
<dbReference type="OrthoDB" id="9797341at2"/>
<evidence type="ECO:0000256" key="3">
    <source>
        <dbReference type="ARBA" id="ARBA00023125"/>
    </source>
</evidence>
<keyword evidence="9" id="KW-1185">Reference proteome</keyword>
<dbReference type="PRINTS" id="PR00038">
    <property type="entry name" value="HTHLUXR"/>
</dbReference>
<dbReference type="CDD" id="cd06170">
    <property type="entry name" value="LuxR_C_like"/>
    <property type="match status" value="1"/>
</dbReference>
<evidence type="ECO:0000256" key="4">
    <source>
        <dbReference type="ARBA" id="ARBA00023163"/>
    </source>
</evidence>
<dbReference type="InterPro" id="IPR039420">
    <property type="entry name" value="WalR-like"/>
</dbReference>
<gene>
    <name evidence="8" type="ORF">DN068_08830</name>
</gene>
<dbReference type="CDD" id="cd17535">
    <property type="entry name" value="REC_NarL-like"/>
    <property type="match status" value="1"/>
</dbReference>
<dbReference type="InterPro" id="IPR000792">
    <property type="entry name" value="Tscrpt_reg_LuxR_C"/>
</dbReference>
<feature type="domain" description="Response regulatory" evidence="7">
    <location>
        <begin position="6"/>
        <end position="124"/>
    </location>
</feature>
<dbReference type="Gene3D" id="3.40.50.2300">
    <property type="match status" value="1"/>
</dbReference>
<evidence type="ECO:0000259" key="6">
    <source>
        <dbReference type="PROSITE" id="PS50043"/>
    </source>
</evidence>
<evidence type="ECO:0000259" key="7">
    <source>
        <dbReference type="PROSITE" id="PS50110"/>
    </source>
</evidence>
<sequence length="222" mass="25274">MKHTINIAVAEDQVLFRECFIANIQKFEHINVVVEAGNGKELITRFSKMEKLPDILLLDLSMPEMNGLETTKYLKEHMPEVRIIVLSVHGDEKYVVSMVQHGVNGYLAKDAELDTVLKAIDSVYEKGFFFNDTMLRGLQSGGLQKKYKISRFNVLDTITRREREVLELICKEFTTQEIAEKLFLSVRTVDGHRNNLLEKTGARNTAGLVIFALKNDLVSLDV</sequence>
<dbReference type="Pfam" id="PF00196">
    <property type="entry name" value="GerE"/>
    <property type="match status" value="1"/>
</dbReference>
<dbReference type="PROSITE" id="PS50043">
    <property type="entry name" value="HTH_LUXR_2"/>
    <property type="match status" value="1"/>
</dbReference>
<organism evidence="8 9">
    <name type="scientific">Taibaiella soli</name>
    <dbReference type="NCBI Taxonomy" id="1649169"/>
    <lineage>
        <taxon>Bacteria</taxon>
        <taxon>Pseudomonadati</taxon>
        <taxon>Bacteroidota</taxon>
        <taxon>Chitinophagia</taxon>
        <taxon>Chitinophagales</taxon>
        <taxon>Chitinophagaceae</taxon>
        <taxon>Taibaiella</taxon>
    </lineage>
</organism>
<dbReference type="GO" id="GO:0003677">
    <property type="term" value="F:DNA binding"/>
    <property type="evidence" value="ECO:0007669"/>
    <property type="project" value="UniProtKB-KW"/>
</dbReference>
<dbReference type="Pfam" id="PF00072">
    <property type="entry name" value="Response_reg"/>
    <property type="match status" value="1"/>
</dbReference>
<protein>
    <submittedName>
        <fullName evidence="8">DNA-binding response regulator</fullName>
    </submittedName>
</protein>
<evidence type="ECO:0000313" key="9">
    <source>
        <dbReference type="Proteomes" id="UP000248745"/>
    </source>
</evidence>
<dbReference type="PANTHER" id="PTHR43214">
    <property type="entry name" value="TWO-COMPONENT RESPONSE REGULATOR"/>
    <property type="match status" value="1"/>
</dbReference>
<dbReference type="GO" id="GO:0000160">
    <property type="term" value="P:phosphorelay signal transduction system"/>
    <property type="evidence" value="ECO:0007669"/>
    <property type="project" value="InterPro"/>
</dbReference>
<proteinExistence type="predicted"/>
<dbReference type="SMART" id="SM00448">
    <property type="entry name" value="REC"/>
    <property type="match status" value="1"/>
</dbReference>
<keyword evidence="2" id="KW-0805">Transcription regulation</keyword>
<dbReference type="SMART" id="SM00421">
    <property type="entry name" value="HTH_LUXR"/>
    <property type="match status" value="1"/>
</dbReference>
<evidence type="ECO:0000313" key="8">
    <source>
        <dbReference type="EMBL" id="PZF73265.1"/>
    </source>
</evidence>
<dbReference type="InterPro" id="IPR011006">
    <property type="entry name" value="CheY-like_superfamily"/>
</dbReference>
<dbReference type="InterPro" id="IPR058245">
    <property type="entry name" value="NreC/VraR/RcsB-like_REC"/>
</dbReference>
<dbReference type="GO" id="GO:0006355">
    <property type="term" value="P:regulation of DNA-templated transcription"/>
    <property type="evidence" value="ECO:0007669"/>
    <property type="project" value="InterPro"/>
</dbReference>
<dbReference type="InterPro" id="IPR016032">
    <property type="entry name" value="Sig_transdc_resp-reg_C-effctor"/>
</dbReference>
<dbReference type="PROSITE" id="PS50110">
    <property type="entry name" value="RESPONSE_REGULATORY"/>
    <property type="match status" value="1"/>
</dbReference>
<keyword evidence="1 5" id="KW-0597">Phosphoprotein</keyword>
<evidence type="ECO:0000256" key="5">
    <source>
        <dbReference type="PROSITE-ProRule" id="PRU00169"/>
    </source>
</evidence>
<keyword evidence="3 8" id="KW-0238">DNA-binding</keyword>
<evidence type="ECO:0000256" key="1">
    <source>
        <dbReference type="ARBA" id="ARBA00022553"/>
    </source>
</evidence>
<reference evidence="8 9" key="1">
    <citation type="submission" date="2018-06" db="EMBL/GenBank/DDBJ databases">
        <title>Mucibacter soli gen. nov., sp. nov., a new member of the family Chitinophagaceae producing mucin.</title>
        <authorList>
            <person name="Kim M.-K."/>
            <person name="Park S."/>
            <person name="Kim T.-S."/>
            <person name="Joung Y."/>
            <person name="Han J.-H."/>
            <person name="Kim S.B."/>
        </authorList>
    </citation>
    <scope>NUCLEOTIDE SEQUENCE [LARGE SCALE GENOMIC DNA]</scope>
    <source>
        <strain evidence="8 9">R1-15</strain>
    </source>
</reference>
<feature type="domain" description="HTH luxR-type" evidence="6">
    <location>
        <begin position="151"/>
        <end position="216"/>
    </location>
</feature>
<name>A0A2W2ACV5_9BACT</name>
<comment type="caution">
    <text evidence="8">The sequence shown here is derived from an EMBL/GenBank/DDBJ whole genome shotgun (WGS) entry which is preliminary data.</text>
</comment>
<dbReference type="RefSeq" id="WP_110998544.1">
    <property type="nucleotide sequence ID" value="NZ_QKTW01000014.1"/>
</dbReference>
<dbReference type="AlphaFoldDB" id="A0A2W2ACV5"/>
<dbReference type="SUPFAM" id="SSF46894">
    <property type="entry name" value="C-terminal effector domain of the bipartite response regulators"/>
    <property type="match status" value="1"/>
</dbReference>
<dbReference type="EMBL" id="QKTW01000014">
    <property type="protein sequence ID" value="PZF73265.1"/>
    <property type="molecule type" value="Genomic_DNA"/>
</dbReference>
<accession>A0A2W2ACV5</accession>
<dbReference type="InterPro" id="IPR001789">
    <property type="entry name" value="Sig_transdc_resp-reg_receiver"/>
</dbReference>
<dbReference type="PANTHER" id="PTHR43214:SF41">
    <property type="entry name" value="NITRATE_NITRITE RESPONSE REGULATOR PROTEIN NARP"/>
    <property type="match status" value="1"/>
</dbReference>
<dbReference type="Proteomes" id="UP000248745">
    <property type="component" value="Unassembled WGS sequence"/>
</dbReference>
<evidence type="ECO:0000256" key="2">
    <source>
        <dbReference type="ARBA" id="ARBA00023015"/>
    </source>
</evidence>
<dbReference type="SUPFAM" id="SSF52172">
    <property type="entry name" value="CheY-like"/>
    <property type="match status" value="1"/>
</dbReference>
<keyword evidence="4" id="KW-0804">Transcription</keyword>